<keyword evidence="1" id="KW-1133">Transmembrane helix</keyword>
<evidence type="ECO:0000313" key="3">
    <source>
        <dbReference type="Proteomes" id="UP000198656"/>
    </source>
</evidence>
<dbReference type="Proteomes" id="UP000198656">
    <property type="component" value="Unassembled WGS sequence"/>
</dbReference>
<gene>
    <name evidence="2" type="ORF">SAMN05443529_1532</name>
</gene>
<keyword evidence="1" id="KW-0812">Transmembrane</keyword>
<reference evidence="3" key="1">
    <citation type="submission" date="2016-10" db="EMBL/GenBank/DDBJ databases">
        <authorList>
            <person name="Varghese N."/>
            <person name="Submissions S."/>
        </authorList>
    </citation>
    <scope>NUCLEOTIDE SEQUENCE [LARGE SCALE GENOMIC DNA]</scope>
    <source>
        <strain evidence="3">DSM 8344</strain>
    </source>
</reference>
<dbReference type="STRING" id="1121419.SAMN05443529_1532"/>
<keyword evidence="1" id="KW-0472">Membrane</keyword>
<keyword evidence="3" id="KW-1185">Reference proteome</keyword>
<organism evidence="2 3">
    <name type="scientific">Desulfosporosinus hippei DSM 8344</name>
    <dbReference type="NCBI Taxonomy" id="1121419"/>
    <lineage>
        <taxon>Bacteria</taxon>
        <taxon>Bacillati</taxon>
        <taxon>Bacillota</taxon>
        <taxon>Clostridia</taxon>
        <taxon>Eubacteriales</taxon>
        <taxon>Desulfitobacteriaceae</taxon>
        <taxon>Desulfosporosinus</taxon>
    </lineage>
</organism>
<evidence type="ECO:0000313" key="2">
    <source>
        <dbReference type="EMBL" id="SDI57965.1"/>
    </source>
</evidence>
<dbReference type="RefSeq" id="WP_092335845.1">
    <property type="nucleotide sequence ID" value="NZ_FNCP01000053.1"/>
</dbReference>
<proteinExistence type="predicted"/>
<dbReference type="OrthoDB" id="1799402at2"/>
<sequence>MIKNKIFLLTTFIIIIIFGGLIFYRFFYLPNYHLLVNQKSIKDITISINNDIKKIPDKDWSNIIKEFNNSKMKKIHNLDFNSNIKVLFIFDDGNSLKFAINGNKLRISRLIGQKKVDYIAENPQIENITKEIFNAN</sequence>
<protein>
    <submittedName>
        <fullName evidence="2">Uncharacterized protein</fullName>
    </submittedName>
</protein>
<dbReference type="AlphaFoldDB" id="A0A1G8LQS8"/>
<dbReference type="EMBL" id="FNCP01000053">
    <property type="protein sequence ID" value="SDI57965.1"/>
    <property type="molecule type" value="Genomic_DNA"/>
</dbReference>
<name>A0A1G8LQS8_9FIRM</name>
<feature type="transmembrane region" description="Helical" evidence="1">
    <location>
        <begin position="6"/>
        <end position="27"/>
    </location>
</feature>
<evidence type="ECO:0000256" key="1">
    <source>
        <dbReference type="SAM" id="Phobius"/>
    </source>
</evidence>
<accession>A0A1G8LQS8</accession>